<dbReference type="PANTHER" id="PTHR43124">
    <property type="entry name" value="PURINE EFFLUX PUMP PBUE"/>
    <property type="match status" value="1"/>
</dbReference>
<dbReference type="PANTHER" id="PTHR43124:SF10">
    <property type="entry name" value="PURINE EFFLUX PUMP PBUE"/>
    <property type="match status" value="1"/>
</dbReference>
<evidence type="ECO:0000256" key="5">
    <source>
        <dbReference type="ARBA" id="ARBA00022989"/>
    </source>
</evidence>
<dbReference type="InterPro" id="IPR011701">
    <property type="entry name" value="MFS"/>
</dbReference>
<feature type="transmembrane region" description="Helical" evidence="7">
    <location>
        <begin position="129"/>
        <end position="149"/>
    </location>
</feature>
<accession>A0A2X4ZFD5</accession>
<feature type="transmembrane region" description="Helical" evidence="7">
    <location>
        <begin position="201"/>
        <end position="220"/>
    </location>
</feature>
<dbReference type="STRING" id="1348624.GCA_001591545_02902"/>
<evidence type="ECO:0000256" key="1">
    <source>
        <dbReference type="ARBA" id="ARBA00004651"/>
    </source>
</evidence>
<name>A0A2X4ZFD5_LEDLE</name>
<dbReference type="Gene3D" id="1.20.1250.20">
    <property type="entry name" value="MFS general substrate transporter like domains"/>
    <property type="match status" value="1"/>
</dbReference>
<dbReference type="Proteomes" id="UP000249134">
    <property type="component" value="Chromosome 1"/>
</dbReference>
<organism evidence="9 10">
    <name type="scientific">Lederbergia lenta</name>
    <name type="common">Bacillus lentus</name>
    <dbReference type="NCBI Taxonomy" id="1467"/>
    <lineage>
        <taxon>Bacteria</taxon>
        <taxon>Bacillati</taxon>
        <taxon>Bacillota</taxon>
        <taxon>Bacilli</taxon>
        <taxon>Bacillales</taxon>
        <taxon>Bacillaceae</taxon>
        <taxon>Lederbergia</taxon>
    </lineage>
</organism>
<feature type="transmembrane region" description="Helical" evidence="7">
    <location>
        <begin position="70"/>
        <end position="88"/>
    </location>
</feature>
<dbReference type="SUPFAM" id="SSF103473">
    <property type="entry name" value="MFS general substrate transporter"/>
    <property type="match status" value="1"/>
</dbReference>
<evidence type="ECO:0000313" key="9">
    <source>
        <dbReference type="EMBL" id="SQI63335.1"/>
    </source>
</evidence>
<keyword evidence="10" id="KW-1185">Reference proteome</keyword>
<evidence type="ECO:0000256" key="4">
    <source>
        <dbReference type="ARBA" id="ARBA00022692"/>
    </source>
</evidence>
<dbReference type="GO" id="GO:0005886">
    <property type="term" value="C:plasma membrane"/>
    <property type="evidence" value="ECO:0007669"/>
    <property type="project" value="UniProtKB-SubCell"/>
</dbReference>
<dbReference type="EMBL" id="LS483476">
    <property type="protein sequence ID" value="SQI63335.1"/>
    <property type="molecule type" value="Genomic_DNA"/>
</dbReference>
<dbReference type="KEGG" id="blen:NCTC4824_04036"/>
<evidence type="ECO:0000256" key="2">
    <source>
        <dbReference type="ARBA" id="ARBA00022448"/>
    </source>
</evidence>
<keyword evidence="6 7" id="KW-0472">Membrane</keyword>
<comment type="subcellular location">
    <subcellularLocation>
        <location evidence="1">Cell membrane</location>
        <topology evidence="1">Multi-pass membrane protein</topology>
    </subcellularLocation>
</comment>
<feature type="transmembrane region" description="Helical" evidence="7">
    <location>
        <begin position="326"/>
        <end position="348"/>
    </location>
</feature>
<feature type="transmembrane region" description="Helical" evidence="7">
    <location>
        <begin position="266"/>
        <end position="282"/>
    </location>
</feature>
<dbReference type="InterPro" id="IPR050189">
    <property type="entry name" value="MFS_Efflux_Transporters"/>
</dbReference>
<feature type="transmembrane region" description="Helical" evidence="7">
    <location>
        <begin position="354"/>
        <end position="371"/>
    </location>
</feature>
<dbReference type="InterPro" id="IPR036259">
    <property type="entry name" value="MFS_trans_sf"/>
</dbReference>
<evidence type="ECO:0000259" key="8">
    <source>
        <dbReference type="PROSITE" id="PS50850"/>
    </source>
</evidence>
<feature type="transmembrane region" description="Helical" evidence="7">
    <location>
        <begin position="7"/>
        <end position="32"/>
    </location>
</feature>
<feature type="transmembrane region" description="Helical" evidence="7">
    <location>
        <begin position="288"/>
        <end position="305"/>
    </location>
</feature>
<keyword evidence="5 7" id="KW-1133">Transmembrane helix</keyword>
<dbReference type="GO" id="GO:0022857">
    <property type="term" value="F:transmembrane transporter activity"/>
    <property type="evidence" value="ECO:0007669"/>
    <property type="project" value="InterPro"/>
</dbReference>
<feature type="transmembrane region" description="Helical" evidence="7">
    <location>
        <begin position="232"/>
        <end position="254"/>
    </location>
</feature>
<feature type="transmembrane region" description="Helical" evidence="7">
    <location>
        <begin position="44"/>
        <end position="61"/>
    </location>
</feature>
<dbReference type="Pfam" id="PF07690">
    <property type="entry name" value="MFS_1"/>
    <property type="match status" value="1"/>
</dbReference>
<keyword evidence="4 7" id="KW-0812">Transmembrane</keyword>
<feature type="transmembrane region" description="Helical" evidence="7">
    <location>
        <begin position="94"/>
        <end position="117"/>
    </location>
</feature>
<gene>
    <name evidence="9" type="primary">pbuE_2</name>
    <name evidence="9" type="ORF">NCTC4824_04036</name>
</gene>
<dbReference type="CDD" id="cd17324">
    <property type="entry name" value="MFS_NepI_like"/>
    <property type="match status" value="1"/>
</dbReference>
<feature type="domain" description="Major facilitator superfamily (MFS) profile" evidence="8">
    <location>
        <begin position="5"/>
        <end position="379"/>
    </location>
</feature>
<dbReference type="InterPro" id="IPR020846">
    <property type="entry name" value="MFS_dom"/>
</dbReference>
<sequence length="381" mass="40711">MQKRLLFIFIMSTFVVGTVELIITGILELIAADLQVSKSLSGQLITIYAFSFAIGAPILAIKTAKLERKIVLLISLAIFIGGNILSALSPSYFMLAGVRIITALAAALFIVVVLSTAAKLAHPSKQGRILGLVYMGFSAANVFGVPFGTYIGSTFGWRSTFWLIATLSIICFILIALFLPKTEGATANEKMPFKALLKNREVVSLLSITTIWLAAHYVVYSYISPMMTDSGYSLATVSFILLLAGVAGTSGTAVGGSLSDLIGSKRTLWIAGSLFMIALLFLRLSLPYILLFSIVIFIWNFAQWSTNPAIQSALININPKNAELSLSLNMSALNIGIGLGALIGGIIIHNGGLHFAPFIAAAMTIIPLILIKKITSVAKSN</sequence>
<protein>
    <submittedName>
        <fullName evidence="9">Major facilitator superfamily protein</fullName>
    </submittedName>
</protein>
<keyword evidence="3" id="KW-1003">Cell membrane</keyword>
<feature type="transmembrane region" description="Helical" evidence="7">
    <location>
        <begin position="161"/>
        <end position="180"/>
    </location>
</feature>
<keyword evidence="2" id="KW-0813">Transport</keyword>
<evidence type="ECO:0000256" key="3">
    <source>
        <dbReference type="ARBA" id="ARBA00022475"/>
    </source>
</evidence>
<dbReference type="PROSITE" id="PS50850">
    <property type="entry name" value="MFS"/>
    <property type="match status" value="1"/>
</dbReference>
<evidence type="ECO:0000256" key="6">
    <source>
        <dbReference type="ARBA" id="ARBA00023136"/>
    </source>
</evidence>
<dbReference type="AlphaFoldDB" id="A0A2X4ZFD5"/>
<evidence type="ECO:0000313" key="10">
    <source>
        <dbReference type="Proteomes" id="UP000249134"/>
    </source>
</evidence>
<reference evidence="9 10" key="1">
    <citation type="submission" date="2018-06" db="EMBL/GenBank/DDBJ databases">
        <authorList>
            <consortium name="Pathogen Informatics"/>
            <person name="Doyle S."/>
        </authorList>
    </citation>
    <scope>NUCLEOTIDE SEQUENCE [LARGE SCALE GENOMIC DNA]</scope>
    <source>
        <strain evidence="9 10">NCTC4824</strain>
    </source>
</reference>
<dbReference type="RefSeq" id="WP_066143555.1">
    <property type="nucleotide sequence ID" value="NZ_CBCSGM010000004.1"/>
</dbReference>
<proteinExistence type="predicted"/>
<evidence type="ECO:0000256" key="7">
    <source>
        <dbReference type="SAM" id="Phobius"/>
    </source>
</evidence>